<feature type="signal peptide" evidence="2">
    <location>
        <begin position="1"/>
        <end position="26"/>
    </location>
</feature>
<feature type="region of interest" description="Disordered" evidence="1">
    <location>
        <begin position="400"/>
        <end position="428"/>
    </location>
</feature>
<protein>
    <submittedName>
        <fullName evidence="4">DUF11 domain-containing protein</fullName>
    </submittedName>
</protein>
<keyword evidence="5" id="KW-1185">Reference proteome</keyword>
<feature type="region of interest" description="Disordered" evidence="1">
    <location>
        <begin position="299"/>
        <end position="334"/>
    </location>
</feature>
<dbReference type="RefSeq" id="WP_353866348.1">
    <property type="nucleotide sequence ID" value="NZ_CP088295.1"/>
</dbReference>
<evidence type="ECO:0000256" key="2">
    <source>
        <dbReference type="SAM" id="SignalP"/>
    </source>
</evidence>
<reference evidence="5" key="1">
    <citation type="submission" date="2021-11" db="EMBL/GenBank/DDBJ databases">
        <title>Cultivation dependent microbiological survey of springs from the worlds oldest radium mine currently devoted to the extraction of radon-saturated water.</title>
        <authorList>
            <person name="Kapinusova G."/>
            <person name="Smrhova T."/>
            <person name="Strejcek M."/>
            <person name="Suman J."/>
            <person name="Jani K."/>
            <person name="Pajer P."/>
            <person name="Uhlik O."/>
        </authorList>
    </citation>
    <scope>NUCLEOTIDE SEQUENCE [LARGE SCALE GENOMIC DNA]</scope>
    <source>
        <strain evidence="5">J379</strain>
    </source>
</reference>
<evidence type="ECO:0000259" key="3">
    <source>
        <dbReference type="Pfam" id="PF01345"/>
    </source>
</evidence>
<evidence type="ECO:0000313" key="4">
    <source>
        <dbReference type="EMBL" id="UUY05909.1"/>
    </source>
</evidence>
<proteinExistence type="predicted"/>
<feature type="compositionally biased region" description="Low complexity" evidence="1">
    <location>
        <begin position="405"/>
        <end position="428"/>
    </location>
</feature>
<dbReference type="NCBIfam" id="TIGR01451">
    <property type="entry name" value="B_ant_repeat"/>
    <property type="match status" value="1"/>
</dbReference>
<evidence type="ECO:0000313" key="5">
    <source>
        <dbReference type="Proteomes" id="UP001058860"/>
    </source>
</evidence>
<feature type="domain" description="DUF11" evidence="3">
    <location>
        <begin position="447"/>
        <end position="537"/>
    </location>
</feature>
<evidence type="ECO:0000256" key="1">
    <source>
        <dbReference type="SAM" id="MobiDB-lite"/>
    </source>
</evidence>
<dbReference type="Pfam" id="PF01345">
    <property type="entry name" value="DUF11"/>
    <property type="match status" value="1"/>
</dbReference>
<accession>A0ABY5PMI9</accession>
<dbReference type="PROSITE" id="PS51257">
    <property type="entry name" value="PROKAR_LIPOPROTEIN"/>
    <property type="match status" value="1"/>
</dbReference>
<dbReference type="InterPro" id="IPR001434">
    <property type="entry name" value="OmcB-like_DUF11"/>
</dbReference>
<organism evidence="4 5">
    <name type="scientific">Svornostia abyssi</name>
    <dbReference type="NCBI Taxonomy" id="2898438"/>
    <lineage>
        <taxon>Bacteria</taxon>
        <taxon>Bacillati</taxon>
        <taxon>Actinomycetota</taxon>
        <taxon>Thermoleophilia</taxon>
        <taxon>Solirubrobacterales</taxon>
        <taxon>Baekduiaceae</taxon>
        <taxon>Svornostia</taxon>
    </lineage>
</organism>
<gene>
    <name evidence="4" type="ORF">LRS13_10450</name>
</gene>
<name>A0ABY5PMI9_9ACTN</name>
<keyword evidence="2" id="KW-0732">Signal</keyword>
<dbReference type="Proteomes" id="UP001058860">
    <property type="component" value="Chromosome"/>
</dbReference>
<feature type="compositionally biased region" description="Polar residues" evidence="1">
    <location>
        <begin position="316"/>
        <end position="334"/>
    </location>
</feature>
<dbReference type="InterPro" id="IPR047589">
    <property type="entry name" value="DUF11_rpt"/>
</dbReference>
<dbReference type="EMBL" id="CP088295">
    <property type="protein sequence ID" value="UUY05909.1"/>
    <property type="molecule type" value="Genomic_DNA"/>
</dbReference>
<feature type="chain" id="PRO_5046919097" evidence="2">
    <location>
        <begin position="27"/>
        <end position="551"/>
    </location>
</feature>
<sequence length="551" mass="57257">MRTQSHAAIAAAVIAVAAACAPSASAVSGADLEIINATPTEERAGATANPDALFSLKQPAFPGTNECKLDSGAFRPCSFFFQASGLGTGDHRLTVRQTSASGTVTTDTWPWTVRSAQAAIAANVPLEAHTYCYQGYDTAVDRAGTTNRLGTGQWQSYAAGGTDIVADAGSTDWATILMAAYRRSSQGWQGIPDRDVFDGIPAWPAGIGAPFAVSIANDANARYDGSQRLHDPTWNLVRLGGSGALSRQQAPMPMDLASCFGVHAPPGIVDNGDGTLSVTFGWSNLTPYPITAAAGTTGVWKRPSASDPTGSLPRNAVTTDAGSTVTPSGMPTQFGANSTGTWTYTFADPGADSTTPITWTVGDQSTSFLVRRANVTPAATAPAGATPFTHVDFATPTAAPTRQLSAPAPGGSAPSATTPAPGSTGGAVTARTTVRVTNRVVRPKRKAHRRGQTVHLTSTVRNTGRVDATRVRLCDRIPAGMKLVHAPGRRKVSGRTVCWTSSRLAAGTGVSGRMALRVTTTAKPGLRTNRVTVRADNVPTTAAKARFRVRR</sequence>